<keyword evidence="7" id="KW-0812">Transmembrane</keyword>
<protein>
    <recommendedName>
        <fullName evidence="18">AIG1-type G domain-containing protein</fullName>
    </recommendedName>
</protein>
<dbReference type="GO" id="GO:0016020">
    <property type="term" value="C:membrane"/>
    <property type="evidence" value="ECO:0007669"/>
    <property type="project" value="UniProtKB-SubCell"/>
</dbReference>
<evidence type="ECO:0000256" key="8">
    <source>
        <dbReference type="ARBA" id="ARBA00022723"/>
    </source>
</evidence>
<keyword evidence="8" id="KW-0479">Metal-binding</keyword>
<evidence type="ECO:0000313" key="20">
    <source>
        <dbReference type="Proteomes" id="UP001163046"/>
    </source>
</evidence>
<dbReference type="AlphaFoldDB" id="A0A9X0CTW8"/>
<evidence type="ECO:0000256" key="3">
    <source>
        <dbReference type="ARBA" id="ARBA00008535"/>
    </source>
</evidence>
<evidence type="ECO:0000256" key="14">
    <source>
        <dbReference type="ARBA" id="ARBA00022989"/>
    </source>
</evidence>
<dbReference type="InterPro" id="IPR027417">
    <property type="entry name" value="P-loop_NTPase"/>
</dbReference>
<accession>A0A9X0CTW8</accession>
<evidence type="ECO:0000256" key="7">
    <source>
        <dbReference type="ARBA" id="ARBA00022692"/>
    </source>
</evidence>
<evidence type="ECO:0000259" key="18">
    <source>
        <dbReference type="PROSITE" id="PS51720"/>
    </source>
</evidence>
<keyword evidence="11" id="KW-1002">Plastid outer membrane</keyword>
<evidence type="ECO:0000256" key="2">
    <source>
        <dbReference type="ARBA" id="ARBA00004167"/>
    </source>
</evidence>
<evidence type="ECO:0000256" key="1">
    <source>
        <dbReference type="ARBA" id="ARBA00001946"/>
    </source>
</evidence>
<keyword evidence="9" id="KW-0547">Nucleotide-binding</keyword>
<keyword evidence="12" id="KW-0460">Magnesium</keyword>
<dbReference type="Proteomes" id="UP001163046">
    <property type="component" value="Unassembled WGS sequence"/>
</dbReference>
<evidence type="ECO:0000256" key="9">
    <source>
        <dbReference type="ARBA" id="ARBA00022741"/>
    </source>
</evidence>
<reference evidence="19" key="1">
    <citation type="submission" date="2023-01" db="EMBL/GenBank/DDBJ databases">
        <title>Genome assembly of the deep-sea coral Lophelia pertusa.</title>
        <authorList>
            <person name="Herrera S."/>
            <person name="Cordes E."/>
        </authorList>
    </citation>
    <scope>NUCLEOTIDE SEQUENCE</scope>
    <source>
        <strain evidence="19">USNM1676648</strain>
        <tissue evidence="19">Polyp</tissue>
    </source>
</reference>
<dbReference type="PROSITE" id="PS51720">
    <property type="entry name" value="G_AIG1"/>
    <property type="match status" value="1"/>
</dbReference>
<keyword evidence="20" id="KW-1185">Reference proteome</keyword>
<evidence type="ECO:0000256" key="16">
    <source>
        <dbReference type="ARBA" id="ARBA00023136"/>
    </source>
</evidence>
<keyword evidence="14" id="KW-1133">Transmembrane helix</keyword>
<gene>
    <name evidence="19" type="ORF">OS493_009383</name>
</gene>
<keyword evidence="5" id="KW-0150">Chloroplast</keyword>
<dbReference type="EMBL" id="MU826829">
    <property type="protein sequence ID" value="KAJ7374053.1"/>
    <property type="molecule type" value="Genomic_DNA"/>
</dbReference>
<dbReference type="SUPFAM" id="SSF52540">
    <property type="entry name" value="P-loop containing nucleoside triphosphate hydrolases"/>
    <property type="match status" value="1"/>
</dbReference>
<keyword evidence="15" id="KW-0342">GTP-binding</keyword>
<dbReference type="GO" id="GO:0046872">
    <property type="term" value="F:metal ion binding"/>
    <property type="evidence" value="ECO:0007669"/>
    <property type="project" value="UniProtKB-KW"/>
</dbReference>
<keyword evidence="10" id="KW-0378">Hydrolase</keyword>
<evidence type="ECO:0000256" key="12">
    <source>
        <dbReference type="ARBA" id="ARBA00022842"/>
    </source>
</evidence>
<comment type="subcellular location">
    <subcellularLocation>
        <location evidence="2">Membrane</location>
        <topology evidence="2">Single-pass membrane protein</topology>
    </subcellularLocation>
    <subcellularLocation>
        <location evidence="17">Plastid</location>
        <location evidence="17">Chloroplast outer membrane</location>
    </subcellularLocation>
</comment>
<proteinExistence type="inferred from homology"/>
<evidence type="ECO:0000256" key="5">
    <source>
        <dbReference type="ARBA" id="ARBA00022528"/>
    </source>
</evidence>
<keyword evidence="4" id="KW-0813">Transport</keyword>
<dbReference type="InterPro" id="IPR045058">
    <property type="entry name" value="GIMA/IAN/Toc"/>
</dbReference>
<keyword evidence="13" id="KW-0653">Protein transport</keyword>
<comment type="cofactor">
    <cofactor evidence="1">
        <name>Mg(2+)</name>
        <dbReference type="ChEBI" id="CHEBI:18420"/>
    </cofactor>
</comment>
<dbReference type="Pfam" id="PF04548">
    <property type="entry name" value="AIG1"/>
    <property type="match status" value="1"/>
</dbReference>
<evidence type="ECO:0000256" key="11">
    <source>
        <dbReference type="ARBA" id="ARBA00022805"/>
    </source>
</evidence>
<dbReference type="GO" id="GO:0005525">
    <property type="term" value="F:GTP binding"/>
    <property type="evidence" value="ECO:0007669"/>
    <property type="project" value="UniProtKB-KW"/>
</dbReference>
<keyword evidence="16" id="KW-0472">Membrane</keyword>
<dbReference type="Gene3D" id="3.40.50.300">
    <property type="entry name" value="P-loop containing nucleotide triphosphate hydrolases"/>
    <property type="match status" value="1"/>
</dbReference>
<evidence type="ECO:0000256" key="6">
    <source>
        <dbReference type="ARBA" id="ARBA00022640"/>
    </source>
</evidence>
<dbReference type="PANTHER" id="PTHR10903:SF135">
    <property type="entry name" value="TRANSLOCASE OF CHLOROPLAST 120, CHLOROPLASTIC-RELATED"/>
    <property type="match status" value="1"/>
</dbReference>
<name>A0A9X0CTW8_9CNID</name>
<comment type="caution">
    <text evidence="19">The sequence shown here is derived from an EMBL/GenBank/DDBJ whole genome shotgun (WGS) entry which is preliminary data.</text>
</comment>
<evidence type="ECO:0000256" key="17">
    <source>
        <dbReference type="ARBA" id="ARBA00024013"/>
    </source>
</evidence>
<evidence type="ECO:0000256" key="15">
    <source>
        <dbReference type="ARBA" id="ARBA00023134"/>
    </source>
</evidence>
<comment type="similarity">
    <text evidence="3">Belongs to the TRAFAC class TrmE-Era-EngA-EngB-Septin-like GTPase superfamily. AIG1/Toc34/Toc159-like paraseptin GTPase family. IAN subfamily.</text>
</comment>
<evidence type="ECO:0000313" key="19">
    <source>
        <dbReference type="EMBL" id="KAJ7374053.1"/>
    </source>
</evidence>
<keyword evidence="6" id="KW-0934">Plastid</keyword>
<organism evidence="19 20">
    <name type="scientific">Desmophyllum pertusum</name>
    <dbReference type="NCBI Taxonomy" id="174260"/>
    <lineage>
        <taxon>Eukaryota</taxon>
        <taxon>Metazoa</taxon>
        <taxon>Cnidaria</taxon>
        <taxon>Anthozoa</taxon>
        <taxon>Hexacorallia</taxon>
        <taxon>Scleractinia</taxon>
        <taxon>Caryophylliina</taxon>
        <taxon>Caryophylliidae</taxon>
        <taxon>Desmophyllum</taxon>
    </lineage>
</organism>
<dbReference type="PANTHER" id="PTHR10903">
    <property type="entry name" value="GTPASE, IMAP FAMILY MEMBER-RELATED"/>
    <property type="match status" value="1"/>
</dbReference>
<evidence type="ECO:0000256" key="10">
    <source>
        <dbReference type="ARBA" id="ARBA00022801"/>
    </source>
</evidence>
<sequence>MAANYKLSNDDLQSLKQVYSAWFSEESQNQFSILVTGKTGVGKSRLVNALVGKKVAHEGRPRTACTDTVTSYRAEIDGVEVVVWDSPGLQDGSCNENVYVADMKNKLNQGFDVMIYCLSMTETRFYDADKNAIRTMTRAFGHELWNKAVVALNFANRIIDPDEEDELAYFMGEKYHWDKAIDDILGELGIDCKVRKALPVVPTGNIQTSSPSNL</sequence>
<dbReference type="InterPro" id="IPR006703">
    <property type="entry name" value="G_AIG1"/>
</dbReference>
<dbReference type="GO" id="GO:0016787">
    <property type="term" value="F:hydrolase activity"/>
    <property type="evidence" value="ECO:0007669"/>
    <property type="project" value="UniProtKB-KW"/>
</dbReference>
<evidence type="ECO:0000256" key="13">
    <source>
        <dbReference type="ARBA" id="ARBA00022927"/>
    </source>
</evidence>
<dbReference type="GO" id="GO:0015031">
    <property type="term" value="P:protein transport"/>
    <property type="evidence" value="ECO:0007669"/>
    <property type="project" value="UniProtKB-KW"/>
</dbReference>
<evidence type="ECO:0000256" key="4">
    <source>
        <dbReference type="ARBA" id="ARBA00022448"/>
    </source>
</evidence>
<feature type="domain" description="AIG1-type G" evidence="18">
    <location>
        <begin position="28"/>
        <end position="214"/>
    </location>
</feature>
<dbReference type="OrthoDB" id="8954335at2759"/>